<accession>A0AA90N8D1</accession>
<evidence type="ECO:0000256" key="6">
    <source>
        <dbReference type="ARBA" id="ARBA00022801"/>
    </source>
</evidence>
<feature type="transmembrane region" description="Helical" evidence="12">
    <location>
        <begin position="165"/>
        <end position="185"/>
    </location>
</feature>
<evidence type="ECO:0000256" key="8">
    <source>
        <dbReference type="ARBA" id="ARBA00022989"/>
    </source>
</evidence>
<dbReference type="EC" id="3.4.24.-" evidence="14"/>
<dbReference type="PANTHER" id="PTHR43221:SF1">
    <property type="entry name" value="PROTEASE HTPX"/>
    <property type="match status" value="1"/>
</dbReference>
<keyword evidence="5" id="KW-0479">Metal-binding</keyword>
<dbReference type="InterPro" id="IPR050083">
    <property type="entry name" value="HtpX_protease"/>
</dbReference>
<evidence type="ECO:0000313" key="14">
    <source>
        <dbReference type="EMBL" id="MDP0396715.1"/>
    </source>
</evidence>
<dbReference type="InterPro" id="IPR001915">
    <property type="entry name" value="Peptidase_M48"/>
</dbReference>
<evidence type="ECO:0000256" key="12">
    <source>
        <dbReference type="SAM" id="Phobius"/>
    </source>
</evidence>
<keyword evidence="10 12" id="KW-0472">Membrane</keyword>
<comment type="cofactor">
    <cofactor evidence="11">
        <name>Zn(2+)</name>
        <dbReference type="ChEBI" id="CHEBI:29105"/>
    </cofactor>
    <text evidence="11">Binds 1 zinc ion per subunit.</text>
</comment>
<keyword evidence="8 12" id="KW-1133">Transmembrane helix</keyword>
<dbReference type="PANTHER" id="PTHR43221">
    <property type="entry name" value="PROTEASE HTPX"/>
    <property type="match status" value="1"/>
</dbReference>
<organism evidence="14 15">
    <name type="scientific">Tsukamurella strandjordii</name>
    <dbReference type="NCBI Taxonomy" id="147577"/>
    <lineage>
        <taxon>Bacteria</taxon>
        <taxon>Bacillati</taxon>
        <taxon>Actinomycetota</taxon>
        <taxon>Actinomycetes</taxon>
        <taxon>Mycobacteriales</taxon>
        <taxon>Tsukamurellaceae</taxon>
        <taxon>Tsukamurella</taxon>
    </lineage>
</organism>
<comment type="caution">
    <text evidence="14">The sequence shown here is derived from an EMBL/GenBank/DDBJ whole genome shotgun (WGS) entry which is preliminary data.</text>
</comment>
<evidence type="ECO:0000256" key="1">
    <source>
        <dbReference type="ARBA" id="ARBA00004651"/>
    </source>
</evidence>
<dbReference type="GO" id="GO:0005886">
    <property type="term" value="C:plasma membrane"/>
    <property type="evidence" value="ECO:0007669"/>
    <property type="project" value="UniProtKB-SubCell"/>
</dbReference>
<feature type="transmembrane region" description="Helical" evidence="12">
    <location>
        <begin position="131"/>
        <end position="153"/>
    </location>
</feature>
<dbReference type="GO" id="GO:0046872">
    <property type="term" value="F:metal ion binding"/>
    <property type="evidence" value="ECO:0007669"/>
    <property type="project" value="UniProtKB-KW"/>
</dbReference>
<dbReference type="GO" id="GO:0006508">
    <property type="term" value="P:proteolysis"/>
    <property type="evidence" value="ECO:0007669"/>
    <property type="project" value="UniProtKB-KW"/>
</dbReference>
<dbReference type="EMBL" id="JAUTIX010000001">
    <property type="protein sequence ID" value="MDP0396715.1"/>
    <property type="molecule type" value="Genomic_DNA"/>
</dbReference>
<keyword evidence="3 11" id="KW-0645">Protease</keyword>
<evidence type="ECO:0000313" key="15">
    <source>
        <dbReference type="Proteomes" id="UP001178281"/>
    </source>
</evidence>
<evidence type="ECO:0000256" key="10">
    <source>
        <dbReference type="ARBA" id="ARBA00023136"/>
    </source>
</evidence>
<dbReference type="AlphaFoldDB" id="A0AA90N8D1"/>
<dbReference type="Proteomes" id="UP001178281">
    <property type="component" value="Unassembled WGS sequence"/>
</dbReference>
<comment type="subcellular location">
    <subcellularLocation>
        <location evidence="1">Cell membrane</location>
        <topology evidence="1">Multi-pass membrane protein</topology>
    </subcellularLocation>
</comment>
<dbReference type="Gene3D" id="3.30.2010.10">
    <property type="entry name" value="Metalloproteases ('zincins'), catalytic domain"/>
    <property type="match status" value="1"/>
</dbReference>
<proteinExistence type="inferred from homology"/>
<keyword evidence="15" id="KW-1185">Reference proteome</keyword>
<evidence type="ECO:0000256" key="5">
    <source>
        <dbReference type="ARBA" id="ARBA00022723"/>
    </source>
</evidence>
<evidence type="ECO:0000259" key="13">
    <source>
        <dbReference type="Pfam" id="PF01435"/>
    </source>
</evidence>
<evidence type="ECO:0000256" key="9">
    <source>
        <dbReference type="ARBA" id="ARBA00023049"/>
    </source>
</evidence>
<sequence>MALVAGFVLATGAVFGQEGFIVAIVGAAGLCTYLYTSGPSLPLRAMHARRVSELEHPLLFRLVRELSTAARQPMPAIYVSPTDAPNSFATGHNPAHAAVCCTQGLLDRLDERELRAVLGHELAHIHSRDTLVSSVAGAVGAVIVGLAGFGYLLGFGDGGSRRSRVVDAMLSVLAPIAGGIIRLGVSRTAEYRADHDGALLTGDPPSLIRALRKTAAGVVTAPLPPDPDIAVHAHAMVVSPFREGERYARAFRIHPPLEERVRRLESLTD</sequence>
<dbReference type="GO" id="GO:0004222">
    <property type="term" value="F:metalloendopeptidase activity"/>
    <property type="evidence" value="ECO:0007669"/>
    <property type="project" value="InterPro"/>
</dbReference>
<feature type="domain" description="Peptidase M48" evidence="13">
    <location>
        <begin position="59"/>
        <end position="267"/>
    </location>
</feature>
<keyword evidence="9 11" id="KW-0482">Metalloprotease</keyword>
<dbReference type="RefSeq" id="WP_255585722.1">
    <property type="nucleotide sequence ID" value="NZ_BAAAII010000002.1"/>
</dbReference>
<name>A0AA90N8D1_9ACTN</name>
<gene>
    <name evidence="14" type="ORF">Q7X28_02135</name>
</gene>
<keyword evidence="7 11" id="KW-0862">Zinc</keyword>
<reference evidence="14" key="1">
    <citation type="submission" date="2023-08" db="EMBL/GenBank/DDBJ databases">
        <title>The draft genome of Tsukamurella strandjordii strain 050030.</title>
        <authorList>
            <person name="Zhao F."/>
            <person name="Feng Y."/>
            <person name="Zong Z."/>
        </authorList>
    </citation>
    <scope>NUCLEOTIDE SEQUENCE</scope>
    <source>
        <strain evidence="14">050030</strain>
    </source>
</reference>
<evidence type="ECO:0000256" key="7">
    <source>
        <dbReference type="ARBA" id="ARBA00022833"/>
    </source>
</evidence>
<evidence type="ECO:0000256" key="4">
    <source>
        <dbReference type="ARBA" id="ARBA00022692"/>
    </source>
</evidence>
<keyword evidence="2" id="KW-1003">Cell membrane</keyword>
<protein>
    <submittedName>
        <fullName evidence="14">M48 family metalloprotease</fullName>
        <ecNumber evidence="14">3.4.24.-</ecNumber>
    </submittedName>
</protein>
<comment type="similarity">
    <text evidence="11">Belongs to the peptidase M48 family.</text>
</comment>
<evidence type="ECO:0000256" key="2">
    <source>
        <dbReference type="ARBA" id="ARBA00022475"/>
    </source>
</evidence>
<evidence type="ECO:0000256" key="11">
    <source>
        <dbReference type="RuleBase" id="RU003983"/>
    </source>
</evidence>
<keyword evidence="6 11" id="KW-0378">Hydrolase</keyword>
<evidence type="ECO:0000256" key="3">
    <source>
        <dbReference type="ARBA" id="ARBA00022670"/>
    </source>
</evidence>
<dbReference type="Pfam" id="PF01435">
    <property type="entry name" value="Peptidase_M48"/>
    <property type="match status" value="1"/>
</dbReference>
<keyword evidence="4 12" id="KW-0812">Transmembrane</keyword>